<organism evidence="2 3">
    <name type="scientific">Martelella alba</name>
    <dbReference type="NCBI Taxonomy" id="2590451"/>
    <lineage>
        <taxon>Bacteria</taxon>
        <taxon>Pseudomonadati</taxon>
        <taxon>Pseudomonadota</taxon>
        <taxon>Alphaproteobacteria</taxon>
        <taxon>Hyphomicrobiales</taxon>
        <taxon>Aurantimonadaceae</taxon>
        <taxon>Martelella</taxon>
    </lineage>
</organism>
<evidence type="ECO:0000256" key="1">
    <source>
        <dbReference type="SAM" id="Phobius"/>
    </source>
</evidence>
<dbReference type="AlphaFoldDB" id="A0A506TYC4"/>
<evidence type="ECO:0008006" key="4">
    <source>
        <dbReference type="Google" id="ProtNLM"/>
    </source>
</evidence>
<dbReference type="Proteomes" id="UP000318801">
    <property type="component" value="Unassembled WGS sequence"/>
</dbReference>
<protein>
    <recommendedName>
        <fullName evidence="4">Transcriptional activator TraM</fullName>
    </recommendedName>
</protein>
<gene>
    <name evidence="2" type="ORF">FJU08_22155</name>
</gene>
<reference evidence="2 3" key="1">
    <citation type="submission" date="2019-06" db="EMBL/GenBank/DDBJ databases">
        <authorList>
            <person name="Li M."/>
        </authorList>
    </citation>
    <scope>NUCLEOTIDE SEQUENCE [LARGE SCALE GENOMIC DNA]</scope>
    <source>
        <strain evidence="2 3">BGMRC2036</strain>
    </source>
</reference>
<keyword evidence="3" id="KW-1185">Reference proteome</keyword>
<sequence length="121" mass="12855">MLPNLSTDRYLTLVTAENEALLKTASARMHEQVAAAKTIGEKIITQSGDYIDRRIHTALDQNLQQAVAALEPLLAEIRTAERAIAENAAAARMAQRLTVIVAAVATVTAIAAFTGLAVVAM</sequence>
<keyword evidence="1" id="KW-0812">Transmembrane</keyword>
<proteinExistence type="predicted"/>
<keyword evidence="1" id="KW-0472">Membrane</keyword>
<dbReference type="RefSeq" id="WP_141151216.1">
    <property type="nucleotide sequence ID" value="NZ_VHLG01000028.1"/>
</dbReference>
<evidence type="ECO:0000313" key="2">
    <source>
        <dbReference type="EMBL" id="TPW26500.1"/>
    </source>
</evidence>
<keyword evidence="1" id="KW-1133">Transmembrane helix</keyword>
<name>A0A506TYC4_9HYPH</name>
<comment type="caution">
    <text evidence="2">The sequence shown here is derived from an EMBL/GenBank/DDBJ whole genome shotgun (WGS) entry which is preliminary data.</text>
</comment>
<feature type="transmembrane region" description="Helical" evidence="1">
    <location>
        <begin position="97"/>
        <end position="120"/>
    </location>
</feature>
<evidence type="ECO:0000313" key="3">
    <source>
        <dbReference type="Proteomes" id="UP000318801"/>
    </source>
</evidence>
<dbReference type="EMBL" id="VHLG01000028">
    <property type="protein sequence ID" value="TPW26500.1"/>
    <property type="molecule type" value="Genomic_DNA"/>
</dbReference>
<accession>A0A506TYC4</accession>